<evidence type="ECO:0000256" key="2">
    <source>
        <dbReference type="ARBA" id="ARBA00023002"/>
    </source>
</evidence>
<dbReference type="PANTHER" id="PTHR24320">
    <property type="entry name" value="RETINOL DEHYDROGENASE"/>
    <property type="match status" value="1"/>
</dbReference>
<dbReference type="SUPFAM" id="SSF51735">
    <property type="entry name" value="NAD(P)-binding Rossmann-fold domains"/>
    <property type="match status" value="1"/>
</dbReference>
<keyword evidence="2" id="KW-0560">Oxidoreductase</keyword>
<keyword evidence="5" id="KW-1185">Reference proteome</keyword>
<dbReference type="NCBIfam" id="NF004845">
    <property type="entry name" value="PRK06196.1"/>
    <property type="match status" value="1"/>
</dbReference>
<evidence type="ECO:0000256" key="3">
    <source>
        <dbReference type="SAM" id="MobiDB-lite"/>
    </source>
</evidence>
<proteinExistence type="inferred from homology"/>
<dbReference type="InterPro" id="IPR036291">
    <property type="entry name" value="NAD(P)-bd_dom_sf"/>
</dbReference>
<evidence type="ECO:0000256" key="1">
    <source>
        <dbReference type="ARBA" id="ARBA00006484"/>
    </source>
</evidence>
<dbReference type="CDD" id="cd05327">
    <property type="entry name" value="retinol-DH_like_SDR_c_like"/>
    <property type="match status" value="1"/>
</dbReference>
<protein>
    <submittedName>
        <fullName evidence="4">SDR family NAD(P)-dependent oxidoreductase</fullName>
    </submittedName>
</protein>
<dbReference type="InterPro" id="IPR002347">
    <property type="entry name" value="SDR_fam"/>
</dbReference>
<accession>A0ABY7TM96</accession>
<gene>
    <name evidence="4" type="ORF">PQ455_03460</name>
</gene>
<organism evidence="4 5">
    <name type="scientific">Sphingomonas naphthae</name>
    <dbReference type="NCBI Taxonomy" id="1813468"/>
    <lineage>
        <taxon>Bacteria</taxon>
        <taxon>Pseudomonadati</taxon>
        <taxon>Pseudomonadota</taxon>
        <taxon>Alphaproteobacteria</taxon>
        <taxon>Sphingomonadales</taxon>
        <taxon>Sphingomonadaceae</taxon>
        <taxon>Sphingomonas</taxon>
    </lineage>
</organism>
<dbReference type="RefSeq" id="WP_273689226.1">
    <property type="nucleotide sequence ID" value="NZ_CP117411.1"/>
</dbReference>
<dbReference type="PANTHER" id="PTHR24320:SF148">
    <property type="entry name" value="NAD(P)-BINDING ROSSMANN-FOLD SUPERFAMILY PROTEIN"/>
    <property type="match status" value="1"/>
</dbReference>
<dbReference type="PRINTS" id="PR00081">
    <property type="entry name" value="GDHRDH"/>
</dbReference>
<dbReference type="Proteomes" id="UP001220395">
    <property type="component" value="Chromosome"/>
</dbReference>
<sequence>MDGFRVSMSAPEITTSGQGIEKDRKAKDDNGLFSALSLYAILRAMSNLTDVITRQQPVGSGFDASTTAAQVLAGLDLTGKTAIVTGGHSGLGFQTTRELAGAGVRVIVAARDAVTARAATQSLPGVIVETLDLADLDSVRAFATRILASGRHIDMLVNNAGIMACPEQRVGPGWEAQFAINHLGHFALTNHLWPALVGGARVISVSSAAHQLSPIRWDDVQFERDYDKWLAYGQAKTANVLFAVQLDRLGRGAGVRAFALHPGKILTPLQRHLTQDEMIGAGWIDASGAPADPTFKTPQQGAATAVWTATSPQLDGLGGVYCEDCDIARRSGNREGSAAGMSDHAVDVDQAARLWRHSAELTGIDAVPDTSTIA</sequence>
<name>A0ABY7TM96_9SPHN</name>
<evidence type="ECO:0000313" key="5">
    <source>
        <dbReference type="Proteomes" id="UP001220395"/>
    </source>
</evidence>
<comment type="similarity">
    <text evidence="1">Belongs to the short-chain dehydrogenases/reductases (SDR) family.</text>
</comment>
<evidence type="ECO:0000313" key="4">
    <source>
        <dbReference type="EMBL" id="WCT74299.1"/>
    </source>
</evidence>
<reference evidence="4 5" key="1">
    <citation type="submission" date="2023-02" db="EMBL/GenBank/DDBJ databases">
        <title>Genome sequence of Sphingomonas naphthae.</title>
        <authorList>
            <person name="Kim S."/>
            <person name="Heo J."/>
            <person name="Kwon S.-W."/>
        </authorList>
    </citation>
    <scope>NUCLEOTIDE SEQUENCE [LARGE SCALE GENOMIC DNA]</scope>
    <source>
        <strain evidence="4 5">KACC 18716</strain>
    </source>
</reference>
<feature type="region of interest" description="Disordered" evidence="3">
    <location>
        <begin position="1"/>
        <end position="24"/>
    </location>
</feature>
<dbReference type="Gene3D" id="3.40.50.720">
    <property type="entry name" value="NAD(P)-binding Rossmann-like Domain"/>
    <property type="match status" value="1"/>
</dbReference>
<dbReference type="Pfam" id="PF00106">
    <property type="entry name" value="adh_short"/>
    <property type="match status" value="1"/>
</dbReference>
<dbReference type="EMBL" id="CP117411">
    <property type="protein sequence ID" value="WCT74299.1"/>
    <property type="molecule type" value="Genomic_DNA"/>
</dbReference>